<dbReference type="PANTHER" id="PTHR34066">
    <property type="entry name" value="GROWTH FACTOR 2"/>
    <property type="match status" value="1"/>
</dbReference>
<dbReference type="Pfam" id="PF08576">
    <property type="entry name" value="DUF1764"/>
    <property type="match status" value="1"/>
</dbReference>
<dbReference type="EMBL" id="JANBPY010003712">
    <property type="protein sequence ID" value="KAJ1950537.1"/>
    <property type="molecule type" value="Genomic_DNA"/>
</dbReference>
<gene>
    <name evidence="2" type="ORF">IWQ62_006555</name>
</gene>
<dbReference type="AlphaFoldDB" id="A0A9W8ANB4"/>
<evidence type="ECO:0000313" key="2">
    <source>
        <dbReference type="EMBL" id="KAJ1950537.1"/>
    </source>
</evidence>
<evidence type="ECO:0008006" key="4">
    <source>
        <dbReference type="Google" id="ProtNLM"/>
    </source>
</evidence>
<organism evidence="2 3">
    <name type="scientific">Dispira parvispora</name>
    <dbReference type="NCBI Taxonomy" id="1520584"/>
    <lineage>
        <taxon>Eukaryota</taxon>
        <taxon>Fungi</taxon>
        <taxon>Fungi incertae sedis</taxon>
        <taxon>Zoopagomycota</taxon>
        <taxon>Kickxellomycotina</taxon>
        <taxon>Dimargaritomycetes</taxon>
        <taxon>Dimargaritales</taxon>
        <taxon>Dimargaritaceae</taxon>
        <taxon>Dispira</taxon>
    </lineage>
</organism>
<dbReference type="Proteomes" id="UP001150925">
    <property type="component" value="Unassembled WGS sequence"/>
</dbReference>
<comment type="caution">
    <text evidence="2">The sequence shown here is derived from an EMBL/GenBank/DDBJ whole genome shotgun (WGS) entry which is preliminary data.</text>
</comment>
<keyword evidence="3" id="KW-1185">Reference proteome</keyword>
<feature type="compositionally biased region" description="Basic and acidic residues" evidence="1">
    <location>
        <begin position="69"/>
        <end position="78"/>
    </location>
</feature>
<feature type="non-terminal residue" evidence="2">
    <location>
        <position position="1"/>
    </location>
</feature>
<feature type="region of interest" description="Disordered" evidence="1">
    <location>
        <begin position="63"/>
        <end position="103"/>
    </location>
</feature>
<evidence type="ECO:0000313" key="3">
    <source>
        <dbReference type="Proteomes" id="UP001150925"/>
    </source>
</evidence>
<protein>
    <recommendedName>
        <fullName evidence="4">DUF1764-domain-containing protein</fullName>
    </recommendedName>
</protein>
<sequence length="134" mass="14197">PKATATKNRANKSGAKGLPLKGPAKSKPAKSIASSKPKKSSSVSSTATKPVEVVVANQVIQQDANVAKELQRKHGEPTKKRKANDSDDDGFFDSRGTKSKQYTEDGLPVFTVQDLGIGEGGDTPDCPFDCQCCF</sequence>
<feature type="compositionally biased region" description="Low complexity" evidence="1">
    <location>
        <begin position="16"/>
        <end position="50"/>
    </location>
</feature>
<proteinExistence type="predicted"/>
<dbReference type="OrthoDB" id="20835at2759"/>
<accession>A0A9W8ANB4</accession>
<dbReference type="PANTHER" id="PTHR34066:SF1">
    <property type="entry name" value="DUF1764 FAMILY PROTEIN"/>
    <property type="match status" value="1"/>
</dbReference>
<dbReference type="InterPro" id="IPR013885">
    <property type="entry name" value="DUF1764_euk"/>
</dbReference>
<evidence type="ECO:0000256" key="1">
    <source>
        <dbReference type="SAM" id="MobiDB-lite"/>
    </source>
</evidence>
<reference evidence="2" key="1">
    <citation type="submission" date="2022-07" db="EMBL/GenBank/DDBJ databases">
        <title>Phylogenomic reconstructions and comparative analyses of Kickxellomycotina fungi.</title>
        <authorList>
            <person name="Reynolds N.K."/>
            <person name="Stajich J.E."/>
            <person name="Barry K."/>
            <person name="Grigoriev I.V."/>
            <person name="Crous P."/>
            <person name="Smith M.E."/>
        </authorList>
    </citation>
    <scope>NUCLEOTIDE SEQUENCE</scope>
    <source>
        <strain evidence="2">RSA 1196</strain>
    </source>
</reference>
<feature type="region of interest" description="Disordered" evidence="1">
    <location>
        <begin position="1"/>
        <end position="50"/>
    </location>
</feature>
<name>A0A9W8ANB4_9FUNG</name>